<dbReference type="GO" id="GO:0016020">
    <property type="term" value="C:membrane"/>
    <property type="evidence" value="ECO:0007669"/>
    <property type="project" value="UniProtKB-SubCell"/>
</dbReference>
<dbReference type="Pfam" id="PF00999">
    <property type="entry name" value="Na_H_Exchanger"/>
    <property type="match status" value="1"/>
</dbReference>
<feature type="transmembrane region" description="Helical" evidence="8">
    <location>
        <begin position="154"/>
        <end position="177"/>
    </location>
</feature>
<evidence type="ECO:0000256" key="2">
    <source>
        <dbReference type="ARBA" id="ARBA00022448"/>
    </source>
</evidence>
<keyword evidence="9" id="KW-0732">Signal</keyword>
<evidence type="ECO:0000256" key="4">
    <source>
        <dbReference type="ARBA" id="ARBA00022989"/>
    </source>
</evidence>
<accession>A0A511KGF4</accession>
<dbReference type="InterPro" id="IPR006153">
    <property type="entry name" value="Cation/H_exchanger_TM"/>
</dbReference>
<evidence type="ECO:0000256" key="8">
    <source>
        <dbReference type="SAM" id="Phobius"/>
    </source>
</evidence>
<feature type="chain" id="PRO_5022050023" evidence="9">
    <location>
        <begin position="22"/>
        <end position="1013"/>
    </location>
</feature>
<evidence type="ECO:0000256" key="5">
    <source>
        <dbReference type="ARBA" id="ARBA00023065"/>
    </source>
</evidence>
<dbReference type="OrthoDB" id="2687058at2759"/>
<reference evidence="11 12" key="1">
    <citation type="submission" date="2019-07" db="EMBL/GenBank/DDBJ databases">
        <title>Rhodotorula toruloides NBRC10032 genome sequencing.</title>
        <authorList>
            <person name="Shida Y."/>
            <person name="Takaku H."/>
            <person name="Ogasawara W."/>
            <person name="Mori K."/>
        </authorList>
    </citation>
    <scope>NUCLEOTIDE SEQUENCE [LARGE SCALE GENOMIC DNA]</scope>
    <source>
        <strain evidence="11 12">NBRC10032</strain>
    </source>
</reference>
<feature type="region of interest" description="Disordered" evidence="7">
    <location>
        <begin position="785"/>
        <end position="807"/>
    </location>
</feature>
<dbReference type="Gene3D" id="1.20.1530.20">
    <property type="match status" value="1"/>
</dbReference>
<proteinExistence type="predicted"/>
<dbReference type="AlphaFoldDB" id="A0A511KGF4"/>
<feature type="signal peptide" evidence="9">
    <location>
        <begin position="1"/>
        <end position="21"/>
    </location>
</feature>
<feature type="transmembrane region" description="Helical" evidence="8">
    <location>
        <begin position="253"/>
        <end position="272"/>
    </location>
</feature>
<evidence type="ECO:0000256" key="1">
    <source>
        <dbReference type="ARBA" id="ARBA00004141"/>
    </source>
</evidence>
<dbReference type="GO" id="GO:1902600">
    <property type="term" value="P:proton transmembrane transport"/>
    <property type="evidence" value="ECO:0007669"/>
    <property type="project" value="InterPro"/>
</dbReference>
<evidence type="ECO:0000256" key="7">
    <source>
        <dbReference type="SAM" id="MobiDB-lite"/>
    </source>
</evidence>
<feature type="transmembrane region" description="Helical" evidence="8">
    <location>
        <begin position="371"/>
        <end position="394"/>
    </location>
</feature>
<feature type="domain" description="Cation/H+ exchanger transmembrane" evidence="10">
    <location>
        <begin position="70"/>
        <end position="448"/>
    </location>
</feature>
<feature type="region of interest" description="Disordered" evidence="7">
    <location>
        <begin position="524"/>
        <end position="577"/>
    </location>
</feature>
<gene>
    <name evidence="11" type="ORF">Rt10032_c07g3023</name>
</gene>
<sequence length="1013" mass="105890">MAASTGSAAAALVTFTATATAGQVWSSSVSQPAGGGGHETTILSGGSDINPIRFNTSNPLVLVIVQLVLILALSRILALAFRWARQPRVVSEILAGILLGPTAFGQIPGFTENIFPAPSIPFLSLIANLGLVLFLFVIGTDVDFSLLRRNLKPTVAVSAAGLVIPFGLGCAVSVGLYNEFISKDVKFTTFMTFIGTSSSITAFPVLSRILSELQLFTDPVGLVVLASGVVNDVSGWCLLALSVALASAGQGVVVVYILLTMVGWTLALFFLARPALNWLARTTGSYTRADGPTQGYVCATLALVLISAWFCQIIGISEIFGGFLVGLIVPRTLGHHFASRIEDLVVCIFIPLYFATSGLRTNLTLLNTGTIWGWVICVMVVAFSGKFLGSAIAARSTGFSWRQSGATGSLMSAKGLIELIVLNQGLQVGIISTTVFSIFVLEALVLTIASTPLTLAFYPPRHRPSTKQVPPISSTLDSEPRSSLDKSSLSLRMRTRFIVMLDQLESLGAAMVFTYLLASAPAPAPAGSVAKGRSTQGGETLTLGDRLLPPAHEGTTSTTSNSPASTPLPPSSQQRQQLEVTPLRLVELTERGSGVMLASEEAASHLARDPLVSLYRTFASLAYSSGVQVATGEFAMTAAENWPETVARCTEEGAAEMLVVPWKLGSASGPREEGNVVESFIPNPFEALFGNAVPGSSTSAQVSGAPLFAAFLRDVFLETSCDVGVLLDRSCPSAPSVARAPKHLYIPFFGGADDRTCLEIAVQLVKRSAGAITATVLVVTRAAEPTEEDQAASGLDRSDSDEAEATSTTKLDAIFSSALSIPPGSPVGHHNHHISLGHGGTHHGGTRAGETHYGSSHGQHALVSATADDVALEQVSAVAATTLPSGSLVVERVSTAFPLATAVTRLRALTAAQPSLTLLGRSRLDAPSHRLESLTLLKFAERAGTLGACASSEVRRAVGEAATAVLVAPQEVGAEWVMVVQSRATAGKRAQKRMVAAGRSLSVGTSFGEKGEA</sequence>
<keyword evidence="6 8" id="KW-0472">Membrane</keyword>
<evidence type="ECO:0000313" key="11">
    <source>
        <dbReference type="EMBL" id="GEM09006.1"/>
    </source>
</evidence>
<evidence type="ECO:0000259" key="10">
    <source>
        <dbReference type="Pfam" id="PF00999"/>
    </source>
</evidence>
<keyword evidence="4 8" id="KW-1133">Transmembrane helix</keyword>
<feature type="transmembrane region" description="Helical" evidence="8">
    <location>
        <begin position="60"/>
        <end position="81"/>
    </location>
</feature>
<feature type="compositionally biased region" description="Polar residues" evidence="7">
    <location>
        <begin position="466"/>
        <end position="477"/>
    </location>
</feature>
<feature type="transmembrane region" description="Helical" evidence="8">
    <location>
        <begin position="222"/>
        <end position="247"/>
    </location>
</feature>
<feature type="transmembrane region" description="Helical" evidence="8">
    <location>
        <begin position="93"/>
        <end position="110"/>
    </location>
</feature>
<feature type="compositionally biased region" description="Low complexity" evidence="7">
    <location>
        <begin position="555"/>
        <end position="577"/>
    </location>
</feature>
<comment type="caution">
    <text evidence="11">The sequence shown here is derived from an EMBL/GenBank/DDBJ whole genome shotgun (WGS) entry which is preliminary data.</text>
</comment>
<dbReference type="InterPro" id="IPR050794">
    <property type="entry name" value="CPA2_transporter"/>
</dbReference>
<feature type="transmembrane region" description="Helical" evidence="8">
    <location>
        <begin position="438"/>
        <end position="458"/>
    </location>
</feature>
<keyword evidence="3 8" id="KW-0812">Transmembrane</keyword>
<name>A0A511KGF4_RHOTO</name>
<feature type="transmembrane region" description="Helical" evidence="8">
    <location>
        <begin position="293"/>
        <end position="310"/>
    </location>
</feature>
<keyword evidence="5" id="KW-0406">Ion transport</keyword>
<feature type="region of interest" description="Disordered" evidence="7">
    <location>
        <begin position="827"/>
        <end position="856"/>
    </location>
</feature>
<feature type="compositionally biased region" description="Basic residues" evidence="7">
    <location>
        <begin position="829"/>
        <end position="845"/>
    </location>
</feature>
<protein>
    <submittedName>
        <fullName evidence="11">Cation/H+ exchanger</fullName>
    </submittedName>
</protein>
<keyword evidence="2" id="KW-0813">Transport</keyword>
<dbReference type="InterPro" id="IPR038770">
    <property type="entry name" value="Na+/solute_symporter_sf"/>
</dbReference>
<dbReference type="PANTHER" id="PTHR32468">
    <property type="entry name" value="CATION/H + ANTIPORTER"/>
    <property type="match status" value="1"/>
</dbReference>
<organism evidence="11 12">
    <name type="scientific">Rhodotorula toruloides</name>
    <name type="common">Yeast</name>
    <name type="synonym">Rhodosporidium toruloides</name>
    <dbReference type="NCBI Taxonomy" id="5286"/>
    <lineage>
        <taxon>Eukaryota</taxon>
        <taxon>Fungi</taxon>
        <taxon>Dikarya</taxon>
        <taxon>Basidiomycota</taxon>
        <taxon>Pucciniomycotina</taxon>
        <taxon>Microbotryomycetes</taxon>
        <taxon>Sporidiobolales</taxon>
        <taxon>Sporidiobolaceae</taxon>
        <taxon>Rhodotorula</taxon>
    </lineage>
</organism>
<evidence type="ECO:0000313" key="12">
    <source>
        <dbReference type="Proteomes" id="UP000321518"/>
    </source>
</evidence>
<dbReference type="PANTHER" id="PTHR32468:SF0">
    <property type="entry name" value="K(+)_H(+) ANTIPORTER 1"/>
    <property type="match status" value="1"/>
</dbReference>
<feature type="transmembrane region" description="Helical" evidence="8">
    <location>
        <begin position="122"/>
        <end position="142"/>
    </location>
</feature>
<evidence type="ECO:0000256" key="6">
    <source>
        <dbReference type="ARBA" id="ARBA00023136"/>
    </source>
</evidence>
<dbReference type="EMBL" id="BJWK01000007">
    <property type="protein sequence ID" value="GEM09006.1"/>
    <property type="molecule type" value="Genomic_DNA"/>
</dbReference>
<evidence type="ECO:0000256" key="3">
    <source>
        <dbReference type="ARBA" id="ARBA00022692"/>
    </source>
</evidence>
<feature type="transmembrane region" description="Helical" evidence="8">
    <location>
        <begin position="189"/>
        <end position="210"/>
    </location>
</feature>
<comment type="subcellular location">
    <subcellularLocation>
        <location evidence="1">Membrane</location>
        <topology evidence="1">Multi-pass membrane protein</topology>
    </subcellularLocation>
</comment>
<dbReference type="GO" id="GO:0015297">
    <property type="term" value="F:antiporter activity"/>
    <property type="evidence" value="ECO:0007669"/>
    <property type="project" value="InterPro"/>
</dbReference>
<evidence type="ECO:0000256" key="9">
    <source>
        <dbReference type="SAM" id="SignalP"/>
    </source>
</evidence>
<dbReference type="Proteomes" id="UP000321518">
    <property type="component" value="Unassembled WGS sequence"/>
</dbReference>
<feature type="region of interest" description="Disordered" evidence="7">
    <location>
        <begin position="463"/>
        <end position="487"/>
    </location>
</feature>